<accession>A0A0B3VYW7</accession>
<dbReference type="InterPro" id="IPR050301">
    <property type="entry name" value="NTE"/>
</dbReference>
<dbReference type="PANTHER" id="PTHR14226">
    <property type="entry name" value="NEUROPATHY TARGET ESTERASE/SWISS CHEESE D.MELANOGASTER"/>
    <property type="match status" value="1"/>
</dbReference>
<keyword evidence="2 4" id="KW-0442">Lipid degradation</keyword>
<dbReference type="Proteomes" id="UP000031189">
    <property type="component" value="Unassembled WGS sequence"/>
</dbReference>
<name>A0A0B3VYW7_9FIRM</name>
<comment type="caution">
    <text evidence="6">The sequence shown here is derived from an EMBL/GenBank/DDBJ whole genome shotgun (WGS) entry which is preliminary data.</text>
</comment>
<feature type="short sequence motif" description="GXSXG" evidence="4">
    <location>
        <begin position="35"/>
        <end position="39"/>
    </location>
</feature>
<evidence type="ECO:0000313" key="7">
    <source>
        <dbReference type="Proteomes" id="UP000031189"/>
    </source>
</evidence>
<feature type="short sequence motif" description="GXGXXG" evidence="4">
    <location>
        <begin position="8"/>
        <end position="13"/>
    </location>
</feature>
<sequence length="401" mass="45558">MLGVALEGGGARGAFHIGAIKALLEEGYEIDGIVGTSIGAFNAAMVAQGDFEKCFDMWSNITPQQLFDIEDRHMANVINRNLDIKTISYFSGEAKKIIANRGIDTENLRKVVDELVDEEKLRNSNIDFGLVTVELGPLSPIEVFKEDIPEGKIKDYIMASARYPGLKMEPLDGKAYLDGGLYDNCPVSLLAKKNYDKIIAIRLNSSRKLKHVDENTNVVEIQPSMDLGGTFIFTKDLAHRNIKLGYYDAIKAIRKLRGREYYIEPVDDDLIFNKLLELPDDLILDIGRSMGLEDIPVKRMLFEFILPNISKYLTLNKEDNYQDIIIALLENMAKERQIEKFKIYSLLDFLNLIKDNEKEGNFHNKIQLSLRGLKRKAIENFTQVNVDIINEKLLCLLDEEE</sequence>
<keyword evidence="1 4" id="KW-0378">Hydrolase</keyword>
<evidence type="ECO:0000256" key="4">
    <source>
        <dbReference type="PROSITE-ProRule" id="PRU01161"/>
    </source>
</evidence>
<keyword evidence="7" id="KW-1185">Reference proteome</keyword>
<reference evidence="6 7" key="1">
    <citation type="submission" date="2014-12" db="EMBL/GenBank/DDBJ databases">
        <title>Draft genome sequence of Terrisporobacter sp. 08-306576, isolated from the blood culture of a bacteremia patient.</title>
        <authorList>
            <person name="Lund L.C."/>
            <person name="Sydenham T.V."/>
            <person name="Hogh S.V."/>
            <person name="Skov M.N."/>
            <person name="Kemp M."/>
            <person name="Justesen U.S."/>
        </authorList>
    </citation>
    <scope>NUCLEOTIDE SEQUENCE [LARGE SCALE GENOMIC DNA]</scope>
    <source>
        <strain evidence="6 7">08-306576</strain>
    </source>
</reference>
<dbReference type="InterPro" id="IPR002641">
    <property type="entry name" value="PNPLA_dom"/>
</dbReference>
<keyword evidence="3 4" id="KW-0443">Lipid metabolism</keyword>
<feature type="short sequence motif" description="DGA/G" evidence="4">
    <location>
        <begin position="178"/>
        <end position="180"/>
    </location>
</feature>
<evidence type="ECO:0000256" key="1">
    <source>
        <dbReference type="ARBA" id="ARBA00022801"/>
    </source>
</evidence>
<dbReference type="CDD" id="cd07209">
    <property type="entry name" value="Pat_hypo_Ecoli_Z1214_like"/>
    <property type="match status" value="1"/>
</dbReference>
<dbReference type="Pfam" id="PF01734">
    <property type="entry name" value="Patatin"/>
    <property type="match status" value="1"/>
</dbReference>
<dbReference type="PROSITE" id="PS51635">
    <property type="entry name" value="PNPLA"/>
    <property type="match status" value="1"/>
</dbReference>
<protein>
    <recommendedName>
        <fullName evidence="5">PNPLA domain-containing protein</fullName>
    </recommendedName>
</protein>
<dbReference type="AlphaFoldDB" id="A0A0B3VYW7"/>
<feature type="active site" description="Nucleophile" evidence="4">
    <location>
        <position position="37"/>
    </location>
</feature>
<dbReference type="InterPro" id="IPR016035">
    <property type="entry name" value="Acyl_Trfase/lysoPLipase"/>
</dbReference>
<dbReference type="Gene3D" id="3.40.1090.10">
    <property type="entry name" value="Cytosolic phospholipase A2 catalytic domain"/>
    <property type="match status" value="2"/>
</dbReference>
<dbReference type="EMBL" id="JWHR01000057">
    <property type="protein sequence ID" value="KHS58003.1"/>
    <property type="molecule type" value="Genomic_DNA"/>
</dbReference>
<evidence type="ECO:0000256" key="2">
    <source>
        <dbReference type="ARBA" id="ARBA00022963"/>
    </source>
</evidence>
<evidence type="ECO:0000259" key="5">
    <source>
        <dbReference type="PROSITE" id="PS51635"/>
    </source>
</evidence>
<dbReference type="GO" id="GO:0016787">
    <property type="term" value="F:hydrolase activity"/>
    <property type="evidence" value="ECO:0007669"/>
    <property type="project" value="UniProtKB-UniRule"/>
</dbReference>
<organism evidence="6 7">
    <name type="scientific">Terrisporobacter othiniensis</name>
    <dbReference type="NCBI Taxonomy" id="1577792"/>
    <lineage>
        <taxon>Bacteria</taxon>
        <taxon>Bacillati</taxon>
        <taxon>Bacillota</taxon>
        <taxon>Clostridia</taxon>
        <taxon>Peptostreptococcales</taxon>
        <taxon>Peptostreptococcaceae</taxon>
        <taxon>Terrisporobacter</taxon>
    </lineage>
</organism>
<dbReference type="GO" id="GO:0016042">
    <property type="term" value="P:lipid catabolic process"/>
    <property type="evidence" value="ECO:0007669"/>
    <property type="project" value="UniProtKB-UniRule"/>
</dbReference>
<dbReference type="PANTHER" id="PTHR14226:SF29">
    <property type="entry name" value="NEUROPATHY TARGET ESTERASE SWS"/>
    <property type="match status" value="1"/>
</dbReference>
<dbReference type="OrthoDB" id="9770965at2"/>
<dbReference type="RefSeq" id="WP_039678824.1">
    <property type="nucleotide sequence ID" value="NZ_JWHR01000057.1"/>
</dbReference>
<gene>
    <name evidence="6" type="ORF">QX51_05095</name>
</gene>
<proteinExistence type="predicted"/>
<evidence type="ECO:0000313" key="6">
    <source>
        <dbReference type="EMBL" id="KHS58003.1"/>
    </source>
</evidence>
<feature type="active site" description="Proton acceptor" evidence="4">
    <location>
        <position position="178"/>
    </location>
</feature>
<dbReference type="SUPFAM" id="SSF52151">
    <property type="entry name" value="FabD/lysophospholipase-like"/>
    <property type="match status" value="1"/>
</dbReference>
<dbReference type="STRING" id="1577792.QX51_05095"/>
<feature type="domain" description="PNPLA" evidence="5">
    <location>
        <begin position="4"/>
        <end position="191"/>
    </location>
</feature>
<evidence type="ECO:0000256" key="3">
    <source>
        <dbReference type="ARBA" id="ARBA00023098"/>
    </source>
</evidence>